<reference evidence="2 3" key="1">
    <citation type="submission" date="2014-03" db="EMBL/GenBank/DDBJ databases">
        <title>Genomics of Bifidobacteria.</title>
        <authorList>
            <person name="Ventura M."/>
            <person name="Milani C."/>
            <person name="Lugli G.A."/>
        </authorList>
    </citation>
    <scope>NUCLEOTIDE SEQUENCE [LARGE SCALE GENOMIC DNA]</scope>
    <source>
        <strain evidence="2 3">LMG 10738</strain>
    </source>
</reference>
<feature type="transmembrane region" description="Helical" evidence="1">
    <location>
        <begin position="484"/>
        <end position="504"/>
    </location>
</feature>
<evidence type="ECO:0008006" key="4">
    <source>
        <dbReference type="Google" id="ProtNLM"/>
    </source>
</evidence>
<proteinExistence type="predicted"/>
<keyword evidence="1" id="KW-1133">Transmembrane helix</keyword>
<feature type="transmembrane region" description="Helical" evidence="1">
    <location>
        <begin position="378"/>
        <end position="398"/>
    </location>
</feature>
<comment type="caution">
    <text evidence="2">The sequence shown here is derived from an EMBL/GenBank/DDBJ whole genome shotgun (WGS) entry which is preliminary data.</text>
</comment>
<organism evidence="2 3">
    <name type="scientific">Bifidobacterium cuniculi</name>
    <dbReference type="NCBI Taxonomy" id="1688"/>
    <lineage>
        <taxon>Bacteria</taxon>
        <taxon>Bacillati</taxon>
        <taxon>Actinomycetota</taxon>
        <taxon>Actinomycetes</taxon>
        <taxon>Bifidobacteriales</taxon>
        <taxon>Bifidobacteriaceae</taxon>
        <taxon>Bifidobacterium</taxon>
    </lineage>
</organism>
<feature type="transmembrane region" description="Helical" evidence="1">
    <location>
        <begin position="219"/>
        <end position="244"/>
    </location>
</feature>
<feature type="transmembrane region" description="Helical" evidence="1">
    <location>
        <begin position="316"/>
        <end position="332"/>
    </location>
</feature>
<keyword evidence="1" id="KW-0812">Transmembrane</keyword>
<keyword evidence="3" id="KW-1185">Reference proteome</keyword>
<dbReference type="STRING" id="1688.BCUN_0898"/>
<evidence type="ECO:0000256" key="1">
    <source>
        <dbReference type="SAM" id="Phobius"/>
    </source>
</evidence>
<sequence>MVTLEWVGVRFPHRLRRRLRAAAPFLAVGAVLVLIVECFVFNMPFFRSIPASTDSTAAMNELGPGVRRTVDGLLSVSDPTEAYVTLKADGTSPYWRMQMVDRPRFEEAKDRLPTLLEDVHVRVQCDGGAGAQQVGSVYAPGSQYFESSCSGTARVWLEEEAGSVTPLLNVRANVRVPFRFNWVRVGIGMVLVALACAFRPGSQLWRTPLDMHDRRQRRAMATVCATVGVATLAAVVGAICWAFRMEFHKEGEYTFDFDQYDHIAQALLHGHVWLDLRVPDELAALGNPYDAAARHRLLQDGVTPIYWDYAYRDGKWYSYFGVLPALLLFVPYRAVTSLFVPGGLALPGAAAEFLFMGVATVFSLLLVTRILSRIAPRVSVGTTAVLCMAYVIGADFVYLWFHTNFYTIPIAAAMALVTAGLWLWLGAWAPDGTLRLRYVAGGSVAMAATLGCRPTFALASALVLPLFGPYALRRWRAHDRRGAVRCAAAVLAPAVVTVLPFLWYNHARFGSITDFGNAYQITVTDMTRFHTPLANLLPTLGYYFFLPPTWQPSFPFLLASPTPLASWSFTEPSAYGLLWLMPLMVAVLAVPFLRARCGKLWPMLMTALAVAAVLVVFDTAVGGYSWRYMADFGWLLMLGATVACALAMERWHWTRGIVVLTVAWALLLSVLTVFVLGAGSSLFEANSGLYYEIRSWFTILE</sequence>
<keyword evidence="1" id="KW-0472">Membrane</keyword>
<dbReference type="EMBL" id="JGYV01000017">
    <property type="protein sequence ID" value="KFI60922.1"/>
    <property type="molecule type" value="Genomic_DNA"/>
</dbReference>
<protein>
    <recommendedName>
        <fullName evidence="4">PMT family glycosyltransferase</fullName>
    </recommendedName>
</protein>
<feature type="transmembrane region" description="Helical" evidence="1">
    <location>
        <begin position="657"/>
        <end position="679"/>
    </location>
</feature>
<feature type="transmembrane region" description="Helical" evidence="1">
    <location>
        <begin position="600"/>
        <end position="626"/>
    </location>
</feature>
<name>A0A087AQ72_9BIFI</name>
<evidence type="ECO:0000313" key="3">
    <source>
        <dbReference type="Proteomes" id="UP000029067"/>
    </source>
</evidence>
<feature type="transmembrane region" description="Helical" evidence="1">
    <location>
        <begin position="632"/>
        <end position="648"/>
    </location>
</feature>
<feature type="transmembrane region" description="Helical" evidence="1">
    <location>
        <begin position="405"/>
        <end position="425"/>
    </location>
</feature>
<feature type="transmembrane region" description="Helical" evidence="1">
    <location>
        <begin position="344"/>
        <end position="366"/>
    </location>
</feature>
<feature type="transmembrane region" description="Helical" evidence="1">
    <location>
        <begin position="180"/>
        <end position="198"/>
    </location>
</feature>
<gene>
    <name evidence="2" type="ORF">BCUN_0898</name>
</gene>
<dbReference type="Proteomes" id="UP000029067">
    <property type="component" value="Unassembled WGS sequence"/>
</dbReference>
<dbReference type="AlphaFoldDB" id="A0A087AQ72"/>
<feature type="transmembrane region" description="Helical" evidence="1">
    <location>
        <begin position="574"/>
        <end position="593"/>
    </location>
</feature>
<evidence type="ECO:0000313" key="2">
    <source>
        <dbReference type="EMBL" id="KFI60922.1"/>
    </source>
</evidence>
<accession>A0A087AQ72</accession>
<dbReference type="eggNOG" id="COG1807">
    <property type="taxonomic scope" value="Bacteria"/>
</dbReference>
<feature type="transmembrane region" description="Helical" evidence="1">
    <location>
        <begin position="21"/>
        <end position="46"/>
    </location>
</feature>